<dbReference type="Proteomes" id="UP000069773">
    <property type="component" value="Unassembled WGS sequence"/>
</dbReference>
<gene>
    <name evidence="2" type="ORF">RMCN_2826</name>
</gene>
<dbReference type="RefSeq" id="WP_234787661.1">
    <property type="nucleotide sequence ID" value="NZ_BCTA01000036.1"/>
</dbReference>
<feature type="transmembrane region" description="Helical" evidence="1">
    <location>
        <begin position="67"/>
        <end position="88"/>
    </location>
</feature>
<sequence length="180" mass="19299">MSTPLEPIPLADQGAVVVAERGPEVLLIDRGRAPTEVTVLLLTMSALIFGGFGVVSIFYAFAYSMVWPSAAIGAGLLVIGIAAFRAMFRGGAALRHMRMTPLSAYPPVAVFDRRHQTYRDGAGEIVAPLNQVRFERRSRLLTSSLVAVTPSSTRTLMRGNVFSGGIGMLDRVLTAAAHRV</sequence>
<keyword evidence="1" id="KW-0812">Transmembrane</keyword>
<name>A0ABQ0KJC1_MYCNV</name>
<evidence type="ECO:0008006" key="4">
    <source>
        <dbReference type="Google" id="ProtNLM"/>
    </source>
</evidence>
<keyword evidence="3" id="KW-1185">Reference proteome</keyword>
<accession>A0ABQ0KJC1</accession>
<dbReference type="EMBL" id="BCTA01000036">
    <property type="protein sequence ID" value="GAT09693.1"/>
    <property type="molecule type" value="Genomic_DNA"/>
</dbReference>
<evidence type="ECO:0000313" key="2">
    <source>
        <dbReference type="EMBL" id="GAT09693.1"/>
    </source>
</evidence>
<proteinExistence type="predicted"/>
<reference evidence="2 3" key="1">
    <citation type="journal article" date="2016" name="Genome Announc.">
        <title>Draft Genome Sequences of Five Rapidly Growing Mycobacterium Species, M. thermoresistibile, M. fortuitum subsp. acetamidolyticum, M. canariasense, M. brisbanense, and M. novocastrense.</title>
        <authorList>
            <person name="Katahira K."/>
            <person name="Ogura Y."/>
            <person name="Gotoh Y."/>
            <person name="Hayashi T."/>
        </authorList>
    </citation>
    <scope>NUCLEOTIDE SEQUENCE [LARGE SCALE GENOMIC DNA]</scope>
    <source>
        <strain evidence="2 3">JCM18114</strain>
    </source>
</reference>
<organism evidence="2 3">
    <name type="scientific">Mycolicibacterium novocastrense</name>
    <name type="common">Mycobacterium novocastrense</name>
    <dbReference type="NCBI Taxonomy" id="59813"/>
    <lineage>
        <taxon>Bacteria</taxon>
        <taxon>Bacillati</taxon>
        <taxon>Actinomycetota</taxon>
        <taxon>Actinomycetes</taxon>
        <taxon>Mycobacteriales</taxon>
        <taxon>Mycobacteriaceae</taxon>
        <taxon>Mycolicibacterium</taxon>
    </lineage>
</organism>
<protein>
    <recommendedName>
        <fullName evidence="4">Transmembrane protein</fullName>
    </recommendedName>
</protein>
<comment type="caution">
    <text evidence="2">The sequence shown here is derived from an EMBL/GenBank/DDBJ whole genome shotgun (WGS) entry which is preliminary data.</text>
</comment>
<keyword evidence="1" id="KW-1133">Transmembrane helix</keyword>
<keyword evidence="1" id="KW-0472">Membrane</keyword>
<evidence type="ECO:0000313" key="3">
    <source>
        <dbReference type="Proteomes" id="UP000069773"/>
    </source>
</evidence>
<feature type="transmembrane region" description="Helical" evidence="1">
    <location>
        <begin position="39"/>
        <end position="61"/>
    </location>
</feature>
<evidence type="ECO:0000256" key="1">
    <source>
        <dbReference type="SAM" id="Phobius"/>
    </source>
</evidence>